<proteinExistence type="predicted"/>
<keyword evidence="2" id="KW-1185">Reference proteome</keyword>
<reference evidence="2" key="1">
    <citation type="journal article" date="2017" name="bioRxiv">
        <title>Comparative analysis of the genomes of Stylophora pistillata and Acropora digitifera provides evidence for extensive differences between species of corals.</title>
        <authorList>
            <person name="Voolstra C.R."/>
            <person name="Li Y."/>
            <person name="Liew Y.J."/>
            <person name="Baumgarten S."/>
            <person name="Zoccola D."/>
            <person name="Flot J.-F."/>
            <person name="Tambutte S."/>
            <person name="Allemand D."/>
            <person name="Aranda M."/>
        </authorList>
    </citation>
    <scope>NUCLEOTIDE SEQUENCE [LARGE SCALE GENOMIC DNA]</scope>
</reference>
<sequence length="214" mass="24696">MLLHQKYCQSWDTVQNFPIVYKGMWQQITYLALLLGIFVEFTPSFAAEKTTELQDDYSSACPPGYWCKKKREFDMGECPRGFICRSTRSTLGLCPPGYWCRRSELVLDQPTDPKNCAAEYWCKVSRDEISQSRSIDSLASCPPGYWCRKKRSIDLLSSRSCPRDFTCSQTEQENDSACPPGYWCKKKRSVIQSETEKSDCPRSFWCKRKAAKSS</sequence>
<protein>
    <submittedName>
        <fullName evidence="1">Uncharacterized protein</fullName>
    </submittedName>
</protein>
<dbReference type="OrthoDB" id="5947407at2759"/>
<accession>A0A2B4SP43</accession>
<name>A0A2B4SP43_STYPI</name>
<dbReference type="Proteomes" id="UP000225706">
    <property type="component" value="Unassembled WGS sequence"/>
</dbReference>
<comment type="caution">
    <text evidence="1">The sequence shown here is derived from an EMBL/GenBank/DDBJ whole genome shotgun (WGS) entry which is preliminary data.</text>
</comment>
<dbReference type="EMBL" id="LSMT01000043">
    <property type="protein sequence ID" value="PFX30899.1"/>
    <property type="molecule type" value="Genomic_DNA"/>
</dbReference>
<evidence type="ECO:0000313" key="1">
    <source>
        <dbReference type="EMBL" id="PFX30899.1"/>
    </source>
</evidence>
<organism evidence="1 2">
    <name type="scientific">Stylophora pistillata</name>
    <name type="common">Smooth cauliflower coral</name>
    <dbReference type="NCBI Taxonomy" id="50429"/>
    <lineage>
        <taxon>Eukaryota</taxon>
        <taxon>Metazoa</taxon>
        <taxon>Cnidaria</taxon>
        <taxon>Anthozoa</taxon>
        <taxon>Hexacorallia</taxon>
        <taxon>Scleractinia</taxon>
        <taxon>Astrocoeniina</taxon>
        <taxon>Pocilloporidae</taxon>
        <taxon>Stylophora</taxon>
    </lineage>
</organism>
<dbReference type="AlphaFoldDB" id="A0A2B4SP43"/>
<evidence type="ECO:0000313" key="2">
    <source>
        <dbReference type="Proteomes" id="UP000225706"/>
    </source>
</evidence>
<gene>
    <name evidence="1" type="ORF">AWC38_SpisGene4296</name>
</gene>